<keyword evidence="3" id="KW-1185">Reference proteome</keyword>
<protein>
    <recommendedName>
        <fullName evidence="1">AB hydrolase-1 domain-containing protein</fullName>
    </recommendedName>
</protein>
<sequence>MLRSFILICVFLWQCSSSKEGKETIKQISIPTKLGMMSVLTNNCELKSKLLVWIHGSPGSGSDFTMHLEDEDYGKHYCMLVPDRLGFGKSNSENFQPSLKIQSDAIVEMVHFFLKQKHVSFQNATIIGHSYGGPVAFQSTIQLSKLKQPSWKVVLISAPMDPKYEELKFYNFFAKNYIIEWMLPRSWVRSNLEMFQLKKELETLGSVLNENQFPVITIHGEDDGIVPLEHIYFLEKIQYKGNHKYYRIKDGSHFIPWTRYSEIKNIIFSEEF</sequence>
<dbReference type="InterPro" id="IPR029058">
    <property type="entry name" value="AB_hydrolase_fold"/>
</dbReference>
<dbReference type="SUPFAM" id="SSF53474">
    <property type="entry name" value="alpha/beta-Hydrolases"/>
    <property type="match status" value="1"/>
</dbReference>
<dbReference type="Gene3D" id="3.40.50.1820">
    <property type="entry name" value="alpha/beta hydrolase"/>
    <property type="match status" value="1"/>
</dbReference>
<dbReference type="PANTHER" id="PTHR43139:SF52">
    <property type="entry name" value="SI:DKEY-122A22.2"/>
    <property type="match status" value="1"/>
</dbReference>
<evidence type="ECO:0000313" key="2">
    <source>
        <dbReference type="EMBL" id="ABZ98229.1"/>
    </source>
</evidence>
<dbReference type="HOGENOM" id="CLU_020336_32_0_12"/>
<organism evidence="2 3">
    <name type="scientific">Leptospira biflexa serovar Patoc (strain Patoc 1 / ATCC 23582 / Paris)</name>
    <dbReference type="NCBI Taxonomy" id="456481"/>
    <lineage>
        <taxon>Bacteria</taxon>
        <taxon>Pseudomonadati</taxon>
        <taxon>Spirochaetota</taxon>
        <taxon>Spirochaetia</taxon>
        <taxon>Leptospirales</taxon>
        <taxon>Leptospiraceae</taxon>
        <taxon>Leptospira</taxon>
    </lineage>
</organism>
<feature type="domain" description="AB hydrolase-1" evidence="1">
    <location>
        <begin position="50"/>
        <end position="175"/>
    </location>
</feature>
<gene>
    <name evidence="2" type="ordered locus">LEPBI_I2127</name>
</gene>
<dbReference type="STRING" id="456481.LEPBI_I2127"/>
<dbReference type="Proteomes" id="UP000001847">
    <property type="component" value="Chromosome I"/>
</dbReference>
<evidence type="ECO:0000313" key="3">
    <source>
        <dbReference type="Proteomes" id="UP000001847"/>
    </source>
</evidence>
<reference evidence="2 3" key="1">
    <citation type="journal article" date="2008" name="PLoS ONE">
        <title>Genome sequence of the saprophyte Leptospira biflexa provides insights into the evolution of Leptospira and the pathogenesis of leptospirosis.</title>
        <authorList>
            <person name="Picardeau M."/>
            <person name="Bulach D.M."/>
            <person name="Bouchier C."/>
            <person name="Zuerner R.L."/>
            <person name="Zidane N."/>
            <person name="Wilson P.J."/>
            <person name="Creno S."/>
            <person name="Kuczek E.S."/>
            <person name="Bommezzadri S."/>
            <person name="Davis J.C."/>
            <person name="McGrath A."/>
            <person name="Johnson M.J."/>
            <person name="Boursaux-Eude C."/>
            <person name="Seemann T."/>
            <person name="Rouy Z."/>
            <person name="Coppel R.L."/>
            <person name="Rood J.I."/>
            <person name="Lajus A."/>
            <person name="Davies J.K."/>
            <person name="Medigue C."/>
            <person name="Adler B."/>
        </authorList>
    </citation>
    <scope>NUCLEOTIDE SEQUENCE [LARGE SCALE GENOMIC DNA]</scope>
    <source>
        <strain evidence="3">Patoc 1 / ATCC 23582 / Paris</strain>
    </source>
</reference>
<proteinExistence type="predicted"/>
<dbReference type="Pfam" id="PF00561">
    <property type="entry name" value="Abhydrolase_1"/>
    <property type="match status" value="1"/>
</dbReference>
<name>B0SSY9_LEPBP</name>
<dbReference type="PANTHER" id="PTHR43139">
    <property type="entry name" value="SI:DKEY-122A22.2"/>
    <property type="match status" value="1"/>
</dbReference>
<evidence type="ECO:0000259" key="1">
    <source>
        <dbReference type="Pfam" id="PF00561"/>
    </source>
</evidence>
<dbReference type="EMBL" id="CP000786">
    <property type="protein sequence ID" value="ABZ98229.1"/>
    <property type="molecule type" value="Genomic_DNA"/>
</dbReference>
<dbReference type="InterPro" id="IPR000073">
    <property type="entry name" value="AB_hydrolase_1"/>
</dbReference>
<dbReference type="AlphaFoldDB" id="B0SSY9"/>
<dbReference type="KEGG" id="lbi:LEPBI_I2127"/>
<dbReference type="InterPro" id="IPR052370">
    <property type="entry name" value="Meta-cleavage_hydrolase"/>
</dbReference>
<dbReference type="ESTHER" id="lepbp-b0ssy9">
    <property type="family name" value="6_AlphaBeta_hydrolase"/>
</dbReference>
<accession>B0SSY9</accession>